<dbReference type="InterPro" id="IPR017517">
    <property type="entry name" value="Maleyloyr_isom"/>
</dbReference>
<accession>A0ABZ2A3Q4</accession>
<dbReference type="Proteomes" id="UP001432209">
    <property type="component" value="Chromosome"/>
</dbReference>
<dbReference type="RefSeq" id="WP_329076746.1">
    <property type="nucleotide sequence ID" value="NZ_CP109495.1"/>
</dbReference>
<evidence type="ECO:0000313" key="3">
    <source>
        <dbReference type="Proteomes" id="UP001432209"/>
    </source>
</evidence>
<evidence type="ECO:0000313" key="2">
    <source>
        <dbReference type="EMBL" id="WUX53129.1"/>
    </source>
</evidence>
<dbReference type="InterPro" id="IPR017520">
    <property type="entry name" value="CHP03086"/>
</dbReference>
<evidence type="ECO:0000259" key="1">
    <source>
        <dbReference type="Pfam" id="PF11716"/>
    </source>
</evidence>
<proteinExistence type="predicted"/>
<gene>
    <name evidence="2" type="ORF">OG442_17135</name>
</gene>
<dbReference type="InterPro" id="IPR034660">
    <property type="entry name" value="DinB/YfiT-like"/>
</dbReference>
<dbReference type="Pfam" id="PF11716">
    <property type="entry name" value="MDMPI_N"/>
    <property type="match status" value="1"/>
</dbReference>
<organism evidence="2 3">
    <name type="scientific">Streptomyces niveus</name>
    <name type="common">Streptomyces spheroides</name>
    <dbReference type="NCBI Taxonomy" id="193462"/>
    <lineage>
        <taxon>Bacteria</taxon>
        <taxon>Bacillati</taxon>
        <taxon>Actinomycetota</taxon>
        <taxon>Actinomycetes</taxon>
        <taxon>Kitasatosporales</taxon>
        <taxon>Streptomycetaceae</taxon>
        <taxon>Streptomyces</taxon>
    </lineage>
</organism>
<dbReference type="NCBIfam" id="TIGR03083">
    <property type="entry name" value="maleylpyruvate isomerase family mycothiol-dependent enzyme"/>
    <property type="match status" value="1"/>
</dbReference>
<dbReference type="EMBL" id="CP109495">
    <property type="protein sequence ID" value="WUX53129.1"/>
    <property type="molecule type" value="Genomic_DNA"/>
</dbReference>
<protein>
    <submittedName>
        <fullName evidence="2">TIGR03086 family metal-binding protein</fullName>
    </submittedName>
</protein>
<dbReference type="NCBIfam" id="TIGR03086">
    <property type="entry name" value="TIGR03086 family metal-binding protein"/>
    <property type="match status" value="1"/>
</dbReference>
<sequence>MTDKISTLLETAAADALPVLRGVRDDQLALPTPCAEYDVHGLLDHLFQVITNFQVLAAKGESDFGAAAERLGDDRSERFAAEIAGLISAWAAPGAEDGLTGAMNMPARTVGSMALGDLAVHSWDLARATGQPYEPAAAVVAALGEEFTALAPTARTMNVFGAPFPVGEDATPFESLLAETGRDPAWRPSVSA</sequence>
<keyword evidence="3" id="KW-1185">Reference proteome</keyword>
<name>A0ABZ2A3Q4_STRNV</name>
<feature type="domain" description="Mycothiol-dependent maleylpyruvate isomerase metal-binding" evidence="1">
    <location>
        <begin position="11"/>
        <end position="126"/>
    </location>
</feature>
<reference evidence="2" key="1">
    <citation type="submission" date="2022-10" db="EMBL/GenBank/DDBJ databases">
        <title>The complete genomes of actinobacterial strains from the NBC collection.</title>
        <authorList>
            <person name="Joergensen T.S."/>
            <person name="Alvarez Arevalo M."/>
            <person name="Sterndorff E.B."/>
            <person name="Faurdal D."/>
            <person name="Vuksanovic O."/>
            <person name="Mourched A.-S."/>
            <person name="Charusanti P."/>
            <person name="Shaw S."/>
            <person name="Blin K."/>
            <person name="Weber T."/>
        </authorList>
    </citation>
    <scope>NUCLEOTIDE SEQUENCE</scope>
    <source>
        <strain evidence="2">NBC_01432</strain>
    </source>
</reference>
<dbReference type="InterPro" id="IPR024344">
    <property type="entry name" value="MDMPI_metal-binding"/>
</dbReference>
<dbReference type="SUPFAM" id="SSF109854">
    <property type="entry name" value="DinB/YfiT-like putative metalloenzymes"/>
    <property type="match status" value="1"/>
</dbReference>